<keyword evidence="4 9" id="KW-0812">Transmembrane</keyword>
<keyword evidence="7" id="KW-0793">Thylakoid</keyword>
<evidence type="ECO:0000256" key="2">
    <source>
        <dbReference type="ARBA" id="ARBA00022494"/>
    </source>
</evidence>
<dbReference type="SUPFAM" id="SSF161077">
    <property type="entry name" value="Photosystem II antenna protein-like"/>
    <property type="match status" value="1"/>
</dbReference>
<name>A0A6B3NPS8_9CYAN</name>
<keyword evidence="3" id="KW-0602">Photosynthesis</keyword>
<evidence type="ECO:0000256" key="5">
    <source>
        <dbReference type="ARBA" id="ARBA00022989"/>
    </source>
</evidence>
<dbReference type="AlphaFoldDB" id="A0A6B3NPS8"/>
<protein>
    <submittedName>
        <fullName evidence="10">Chlorophyll a/b binding light-harvesting protein</fullName>
    </submittedName>
</protein>
<comment type="caution">
    <text evidence="10">The sequence shown here is derived from an EMBL/GenBank/DDBJ whole genome shotgun (WGS) entry which is preliminary data.</text>
</comment>
<organism evidence="10">
    <name type="scientific">Symploca sp. SIO1C4</name>
    <dbReference type="NCBI Taxonomy" id="2607765"/>
    <lineage>
        <taxon>Bacteria</taxon>
        <taxon>Bacillati</taxon>
        <taxon>Cyanobacteriota</taxon>
        <taxon>Cyanophyceae</taxon>
        <taxon>Coleofasciculales</taxon>
        <taxon>Coleofasciculaceae</taxon>
        <taxon>Symploca</taxon>
    </lineage>
</organism>
<comment type="subcellular location">
    <subcellularLocation>
        <location evidence="1">Cellular thylakoid membrane</location>
        <topology evidence="1">Multi-pass membrane protein</topology>
    </subcellularLocation>
</comment>
<evidence type="ECO:0000256" key="8">
    <source>
        <dbReference type="ARBA" id="ARBA00023136"/>
    </source>
</evidence>
<keyword evidence="8 9" id="KW-0472">Membrane</keyword>
<dbReference type="InterPro" id="IPR000932">
    <property type="entry name" value="PS_antenna-like"/>
</dbReference>
<evidence type="ECO:0000256" key="4">
    <source>
        <dbReference type="ARBA" id="ARBA00022692"/>
    </source>
</evidence>
<feature type="transmembrane region" description="Helical" evidence="9">
    <location>
        <begin position="94"/>
        <end position="114"/>
    </location>
</feature>
<evidence type="ECO:0000256" key="7">
    <source>
        <dbReference type="ARBA" id="ARBA00023078"/>
    </source>
</evidence>
<proteinExistence type="predicted"/>
<dbReference type="GO" id="GO:0009521">
    <property type="term" value="C:photosystem"/>
    <property type="evidence" value="ECO:0007669"/>
    <property type="project" value="InterPro"/>
</dbReference>
<dbReference type="EMBL" id="JAAHFQ010001125">
    <property type="protein sequence ID" value="NER32224.1"/>
    <property type="molecule type" value="Genomic_DNA"/>
</dbReference>
<accession>A0A6B3NPS8</accession>
<dbReference type="GO" id="GO:0009767">
    <property type="term" value="P:photosynthetic electron transport chain"/>
    <property type="evidence" value="ECO:0007669"/>
    <property type="project" value="InterPro"/>
</dbReference>
<dbReference type="Pfam" id="PF00421">
    <property type="entry name" value="PSII"/>
    <property type="match status" value="1"/>
</dbReference>
<dbReference type="InterPro" id="IPR036001">
    <property type="entry name" value="PS_II_antenna-like_sf"/>
</dbReference>
<evidence type="ECO:0000256" key="3">
    <source>
        <dbReference type="ARBA" id="ARBA00022531"/>
    </source>
</evidence>
<reference evidence="10" key="1">
    <citation type="submission" date="2019-11" db="EMBL/GenBank/DDBJ databases">
        <title>Genomic insights into an expanded diversity of filamentous marine cyanobacteria reveals the extraordinary biosynthetic potential of Moorea and Okeania.</title>
        <authorList>
            <person name="Ferreira Leao T."/>
            <person name="Wang M."/>
            <person name="Moss N."/>
            <person name="Da Silva R."/>
            <person name="Sanders J."/>
            <person name="Nurk S."/>
            <person name="Gurevich A."/>
            <person name="Humphrey G."/>
            <person name="Reher R."/>
            <person name="Zhu Q."/>
            <person name="Belda-Ferre P."/>
            <person name="Glukhov E."/>
            <person name="Rex R."/>
            <person name="Dorrestein P.C."/>
            <person name="Knight R."/>
            <person name="Pevzner P."/>
            <person name="Gerwick W.H."/>
            <person name="Gerwick L."/>
        </authorList>
    </citation>
    <scope>NUCLEOTIDE SEQUENCE</scope>
    <source>
        <strain evidence="10">SIO1C4</strain>
    </source>
</reference>
<gene>
    <name evidence="10" type="ORF">F6J89_32645</name>
</gene>
<sequence length="115" mass="12467">HIVTEPFSWVKQAVIFSGDAILSYSLAALSLMAFISCYFLAYNTTVFPTEFYGTYRQGAVAIQFVLGLVFLGGHSWHALRARSRGGQLNEGDSLRAVFAGFLTLALLVAGLSLIS</sequence>
<feature type="transmembrane region" description="Helical" evidence="9">
    <location>
        <begin position="54"/>
        <end position="73"/>
    </location>
</feature>
<dbReference type="GO" id="GO:0016168">
    <property type="term" value="F:chlorophyll binding"/>
    <property type="evidence" value="ECO:0007669"/>
    <property type="project" value="UniProtKB-KW"/>
</dbReference>
<evidence type="ECO:0000256" key="1">
    <source>
        <dbReference type="ARBA" id="ARBA00004636"/>
    </source>
</evidence>
<dbReference type="GO" id="GO:0031676">
    <property type="term" value="C:plasma membrane-derived thylakoid membrane"/>
    <property type="evidence" value="ECO:0007669"/>
    <property type="project" value="UniProtKB-SubCell"/>
</dbReference>
<keyword evidence="2" id="KW-0148">Chlorophyll</keyword>
<evidence type="ECO:0000256" key="9">
    <source>
        <dbReference type="SAM" id="Phobius"/>
    </source>
</evidence>
<feature type="transmembrane region" description="Helical" evidence="9">
    <location>
        <begin position="21"/>
        <end position="42"/>
    </location>
</feature>
<keyword evidence="5 9" id="KW-1133">Transmembrane helix</keyword>
<evidence type="ECO:0000313" key="10">
    <source>
        <dbReference type="EMBL" id="NER32224.1"/>
    </source>
</evidence>
<feature type="non-terminal residue" evidence="10">
    <location>
        <position position="1"/>
    </location>
</feature>
<keyword evidence="6" id="KW-0157">Chromophore</keyword>
<evidence type="ECO:0000256" key="6">
    <source>
        <dbReference type="ARBA" id="ARBA00022991"/>
    </source>
</evidence>